<dbReference type="SUPFAM" id="SSF64153">
    <property type="entry name" value="YjeF N-terminal domain-like"/>
    <property type="match status" value="1"/>
</dbReference>
<feature type="region of interest" description="Disordered" evidence="1">
    <location>
        <begin position="288"/>
        <end position="403"/>
    </location>
</feature>
<feature type="domain" description="YjeF N-terminal" evidence="2">
    <location>
        <begin position="421"/>
        <end position="672"/>
    </location>
</feature>
<dbReference type="InterPro" id="IPR036652">
    <property type="entry name" value="YjeF_N_dom_sf"/>
</dbReference>
<dbReference type="GO" id="GO:0031087">
    <property type="term" value="P:deadenylation-independent decapping of nuclear-transcribed mRNA"/>
    <property type="evidence" value="ECO:0007669"/>
    <property type="project" value="TreeGrafter"/>
</dbReference>
<feature type="region of interest" description="Disordered" evidence="1">
    <location>
        <begin position="65"/>
        <end position="99"/>
    </location>
</feature>
<evidence type="ECO:0000313" key="3">
    <source>
        <dbReference type="EMBL" id="KAG2186326.1"/>
    </source>
</evidence>
<feature type="region of interest" description="Disordered" evidence="1">
    <location>
        <begin position="121"/>
        <end position="166"/>
    </location>
</feature>
<dbReference type="EMBL" id="JAEPQZ010000001">
    <property type="protein sequence ID" value="KAG2186326.1"/>
    <property type="molecule type" value="Genomic_DNA"/>
</dbReference>
<dbReference type="GO" id="GO:0000932">
    <property type="term" value="C:P-body"/>
    <property type="evidence" value="ECO:0007669"/>
    <property type="project" value="TreeGrafter"/>
</dbReference>
<dbReference type="AlphaFoldDB" id="A0A8H7Q5S4"/>
<feature type="compositionally biased region" description="Polar residues" evidence="1">
    <location>
        <begin position="220"/>
        <end position="235"/>
    </location>
</feature>
<feature type="compositionally biased region" description="Polar residues" evidence="1">
    <location>
        <begin position="291"/>
        <end position="304"/>
    </location>
</feature>
<feature type="compositionally biased region" description="Polar residues" evidence="1">
    <location>
        <begin position="242"/>
        <end position="258"/>
    </location>
</feature>
<organism evidence="3 4">
    <name type="scientific">Mortierella isabellina</name>
    <name type="common">Filamentous fungus</name>
    <name type="synonym">Umbelopsis isabellina</name>
    <dbReference type="NCBI Taxonomy" id="91625"/>
    <lineage>
        <taxon>Eukaryota</taxon>
        <taxon>Fungi</taxon>
        <taxon>Fungi incertae sedis</taxon>
        <taxon>Mucoromycota</taxon>
        <taxon>Mucoromycotina</taxon>
        <taxon>Umbelopsidomycetes</taxon>
        <taxon>Umbelopsidales</taxon>
        <taxon>Umbelopsidaceae</taxon>
        <taxon>Umbelopsis</taxon>
    </lineage>
</organism>
<evidence type="ECO:0000256" key="1">
    <source>
        <dbReference type="SAM" id="MobiDB-lite"/>
    </source>
</evidence>
<dbReference type="InterPro" id="IPR004443">
    <property type="entry name" value="YjeF_N_dom"/>
</dbReference>
<name>A0A8H7Q5S4_MORIS</name>
<evidence type="ECO:0000259" key="2">
    <source>
        <dbReference type="PROSITE" id="PS51385"/>
    </source>
</evidence>
<dbReference type="PANTHER" id="PTHR13612">
    <property type="entry name" value="ENHANCER OF MRNA-DECAPPING PROTEIN 3"/>
    <property type="match status" value="1"/>
</dbReference>
<dbReference type="GO" id="GO:0003729">
    <property type="term" value="F:mRNA binding"/>
    <property type="evidence" value="ECO:0007669"/>
    <property type="project" value="TreeGrafter"/>
</dbReference>
<feature type="compositionally biased region" description="Basic and acidic residues" evidence="1">
    <location>
        <begin position="208"/>
        <end position="219"/>
    </location>
</feature>
<dbReference type="Proteomes" id="UP000654370">
    <property type="component" value="Unassembled WGS sequence"/>
</dbReference>
<feature type="compositionally biased region" description="Polar residues" evidence="1">
    <location>
        <begin position="373"/>
        <end position="403"/>
    </location>
</feature>
<comment type="caution">
    <text evidence="3">The sequence shown here is derived from an EMBL/GenBank/DDBJ whole genome shotgun (WGS) entry which is preliminary data.</text>
</comment>
<dbReference type="PROSITE" id="PS51385">
    <property type="entry name" value="YJEF_N"/>
    <property type="match status" value="1"/>
</dbReference>
<protein>
    <recommendedName>
        <fullName evidence="2">YjeF N-terminal domain-containing protein</fullName>
    </recommendedName>
</protein>
<dbReference type="PANTHER" id="PTHR13612:SF0">
    <property type="entry name" value="ENHANCER OF MRNA-DECAPPING PROTEIN 3"/>
    <property type="match status" value="1"/>
</dbReference>
<feature type="region of interest" description="Disordered" evidence="1">
    <location>
        <begin position="196"/>
        <end position="266"/>
    </location>
</feature>
<dbReference type="GO" id="GO:0033962">
    <property type="term" value="P:P-body assembly"/>
    <property type="evidence" value="ECO:0007669"/>
    <property type="project" value="TreeGrafter"/>
</dbReference>
<reference evidence="3" key="1">
    <citation type="submission" date="2020-12" db="EMBL/GenBank/DDBJ databases">
        <title>Metabolic potential, ecology and presence of endohyphal bacteria is reflected in genomic diversity of Mucoromycotina.</title>
        <authorList>
            <person name="Muszewska A."/>
            <person name="Okrasinska A."/>
            <person name="Steczkiewicz K."/>
            <person name="Drgas O."/>
            <person name="Orlowska M."/>
            <person name="Perlinska-Lenart U."/>
            <person name="Aleksandrzak-Piekarczyk T."/>
            <person name="Szatraj K."/>
            <person name="Zielenkiewicz U."/>
            <person name="Pilsyk S."/>
            <person name="Malc E."/>
            <person name="Mieczkowski P."/>
            <person name="Kruszewska J.S."/>
            <person name="Biernat P."/>
            <person name="Pawlowska J."/>
        </authorList>
    </citation>
    <scope>NUCLEOTIDE SEQUENCE</scope>
    <source>
        <strain evidence="3">WA0000067209</strain>
    </source>
</reference>
<dbReference type="Pfam" id="PF03853">
    <property type="entry name" value="YjeF_N"/>
    <property type="match status" value="1"/>
</dbReference>
<keyword evidence="4" id="KW-1185">Reference proteome</keyword>
<dbReference type="OrthoDB" id="10030313at2759"/>
<proteinExistence type="predicted"/>
<accession>A0A8H7Q5S4</accession>
<sequence length="693" mass="74135">MYEEYIGKHIAAILVDDRRVEGIVEEVLDTTGSLKLANVLIFKSLNDPPREVGSFTIPGNRLTSVSSKAPEVAENTGVSEAASPVANTKPSTIAPESPAPNKQLDILQLFTANRSPSESAISSQLLAKSTPPPIASTDDVSVATPEPEISTTKASPSKEKGIPNKKLSFMFQTPKKNRNFVDTVEMEYDDLLDRSKSPATKSKATPKAVREALSEDKTDGLSTASSVDSLGSQNVIEAKVNTPHSNRSSPTNSVTQSPIVHHPKVDKNATNTLLANLNIGKPLANAPSRKAIQSGTSSPNSNVDNAAFDTASPTPQAITPNLVAESPKPTASVQPALKKAPSYAIPAGLIPPKARRRESQESSNRQTEEKHQSLPTAPVTSSANGKNKSSIADNFEHSNSQSNIRTVSEGHVCPLVTPMSMKTVYTICDEETGPNTAMITESAGVSAAMMALKAIGGQRRIQPNNHNAAPLIVVLAGNNNHVGSYGLTAARHLLNRGCQVIVCIAANANTCISQRITNQEYLVQLAGGQVVRCVEDLPQKLTTPVDIIIDALLGSQTTLADLRADREAFHIVTTAMDWANDNKAPVLSLNFPSGIDPLQGNIKDIPYHLQYAWTCCVLRFLQPITGTPYHVGHRIKPKWTLCYGAPICGCSSRNVTGELFLADIGIPKSAWKKANVHPTVPFGSDIIIALEYF</sequence>
<dbReference type="Gene3D" id="3.40.50.10260">
    <property type="entry name" value="YjeF N-terminal domain"/>
    <property type="match status" value="1"/>
</dbReference>
<gene>
    <name evidence="3" type="ORF">INT43_002764</name>
</gene>
<evidence type="ECO:0000313" key="4">
    <source>
        <dbReference type="Proteomes" id="UP000654370"/>
    </source>
</evidence>